<comment type="caution">
    <text evidence="1">The sequence shown here is derived from an EMBL/GenBank/DDBJ whole genome shotgun (WGS) entry which is preliminary data.</text>
</comment>
<dbReference type="Gene3D" id="3.40.50.1820">
    <property type="entry name" value="alpha/beta hydrolase"/>
    <property type="match status" value="1"/>
</dbReference>
<evidence type="ECO:0000313" key="2">
    <source>
        <dbReference type="Proteomes" id="UP001596119"/>
    </source>
</evidence>
<organism evidence="1 2">
    <name type="scientific">Pseudonocardia lutea</name>
    <dbReference type="NCBI Taxonomy" id="2172015"/>
    <lineage>
        <taxon>Bacteria</taxon>
        <taxon>Bacillati</taxon>
        <taxon>Actinomycetota</taxon>
        <taxon>Actinomycetes</taxon>
        <taxon>Pseudonocardiales</taxon>
        <taxon>Pseudonocardiaceae</taxon>
        <taxon>Pseudonocardia</taxon>
    </lineage>
</organism>
<dbReference type="Proteomes" id="UP001596119">
    <property type="component" value="Unassembled WGS sequence"/>
</dbReference>
<protein>
    <submittedName>
        <fullName evidence="1">Lysophospholipase</fullName>
    </submittedName>
</protein>
<accession>A0ABW1I9W2</accession>
<keyword evidence="2" id="KW-1185">Reference proteome</keyword>
<dbReference type="EMBL" id="JBHSQK010000047">
    <property type="protein sequence ID" value="MFC5950476.1"/>
    <property type="molecule type" value="Genomic_DNA"/>
</dbReference>
<gene>
    <name evidence="1" type="ORF">ACFQH9_19585</name>
</gene>
<proteinExistence type="predicted"/>
<dbReference type="RefSeq" id="WP_379567609.1">
    <property type="nucleotide sequence ID" value="NZ_JBHSQK010000047.1"/>
</dbReference>
<sequence length="252" mass="25967">MTVAGAVPVVASWAEPQGIKARGTLVVVPGRGEHAGVYERFGRRVAADGYRVWAVSDPTVDEARARSQIRALLESVPSDEPGETGPPPRVLVGSDTGALFAAALAAEGTAGIDALVLAGLPTADARSTAAWDDELVLRTSCPTHRGRLDGDDAVRRGALAGAVSGEWLDRARAAAITVPVLGLHGAADGVSPLDTVRAWYADLPQGELVSIAGGVHDALNDQTHRTAAATAVLFLERLRLGGGPIARVEDLG</sequence>
<evidence type="ECO:0000313" key="1">
    <source>
        <dbReference type="EMBL" id="MFC5950476.1"/>
    </source>
</evidence>
<dbReference type="InterPro" id="IPR029058">
    <property type="entry name" value="AB_hydrolase_fold"/>
</dbReference>
<dbReference type="SUPFAM" id="SSF53474">
    <property type="entry name" value="alpha/beta-Hydrolases"/>
    <property type="match status" value="1"/>
</dbReference>
<name>A0ABW1I9W2_9PSEU</name>
<reference evidence="2" key="1">
    <citation type="journal article" date="2019" name="Int. J. Syst. Evol. Microbiol.">
        <title>The Global Catalogue of Microorganisms (GCM) 10K type strain sequencing project: providing services to taxonomists for standard genome sequencing and annotation.</title>
        <authorList>
            <consortium name="The Broad Institute Genomics Platform"/>
            <consortium name="The Broad Institute Genome Sequencing Center for Infectious Disease"/>
            <person name="Wu L."/>
            <person name="Ma J."/>
        </authorList>
    </citation>
    <scope>NUCLEOTIDE SEQUENCE [LARGE SCALE GENOMIC DNA]</scope>
    <source>
        <strain evidence="2">CGMCC 4.7397</strain>
    </source>
</reference>